<reference evidence="1 2" key="1">
    <citation type="submission" date="2021-05" db="EMBL/GenBank/DDBJ databases">
        <title>Comparative genomic studies on the polysaccharide-degrading batcterial strains of the Flammeovirga genus.</title>
        <authorList>
            <person name="Zewei F."/>
            <person name="Zheng Z."/>
            <person name="Yu L."/>
            <person name="Ruyue G."/>
            <person name="Yanhong M."/>
            <person name="Yuanyuan C."/>
            <person name="Jingyan G."/>
            <person name="Wenjun H."/>
        </authorList>
    </citation>
    <scope>NUCLEOTIDE SEQUENCE [LARGE SCALE GENOMIC DNA]</scope>
    <source>
        <strain evidence="1 2">NBRC:100898</strain>
    </source>
</reference>
<gene>
    <name evidence="1" type="ORF">KMW28_20770</name>
</gene>
<dbReference type="EMBL" id="CP076133">
    <property type="protein sequence ID" value="QWG04860.1"/>
    <property type="molecule type" value="Genomic_DNA"/>
</dbReference>
<dbReference type="Proteomes" id="UP000678679">
    <property type="component" value="Chromosome 2"/>
</dbReference>
<name>A0AAX1NBB1_9BACT</name>
<dbReference type="InterPro" id="IPR037883">
    <property type="entry name" value="Knr4/Smi1-like_sf"/>
</dbReference>
<evidence type="ECO:0000313" key="1">
    <source>
        <dbReference type="EMBL" id="QWG04860.1"/>
    </source>
</evidence>
<proteinExistence type="predicted"/>
<sequence>MKELEKVILEYKRTFLELKEITINNPENRFFVDNTVFSNPSQNWDKILRENNLPNFEDIEKKFEVKLPEDYRAIMSMYYEIPSINSNEMPILFNFEEILELASFDSELLLMFKNEGMNEEYEVFKDSLLIGGKFNECSYLVFNKKTRTYVQYELYDGTTTYYTSLADFYNRYTESLNEYIEAYA</sequence>
<dbReference type="Gene3D" id="3.40.1580.10">
    <property type="entry name" value="SMI1/KNR4-like"/>
    <property type="match status" value="1"/>
</dbReference>
<dbReference type="KEGG" id="fya:KMW28_20770"/>
<evidence type="ECO:0008006" key="3">
    <source>
        <dbReference type="Google" id="ProtNLM"/>
    </source>
</evidence>
<dbReference type="RefSeq" id="WP_169662440.1">
    <property type="nucleotide sequence ID" value="NZ_CP076133.1"/>
</dbReference>
<keyword evidence="2" id="KW-1185">Reference proteome</keyword>
<accession>A0AAX1NBB1</accession>
<dbReference type="SUPFAM" id="SSF160631">
    <property type="entry name" value="SMI1/KNR4-like"/>
    <property type="match status" value="1"/>
</dbReference>
<protein>
    <recommendedName>
        <fullName evidence="3">Knr4/Smi1-like domain-containing protein</fullName>
    </recommendedName>
</protein>
<dbReference type="AlphaFoldDB" id="A0AAX1NBB1"/>
<organism evidence="1 2">
    <name type="scientific">Flammeovirga yaeyamensis</name>
    <dbReference type="NCBI Taxonomy" id="367791"/>
    <lineage>
        <taxon>Bacteria</taxon>
        <taxon>Pseudomonadati</taxon>
        <taxon>Bacteroidota</taxon>
        <taxon>Cytophagia</taxon>
        <taxon>Cytophagales</taxon>
        <taxon>Flammeovirgaceae</taxon>
        <taxon>Flammeovirga</taxon>
    </lineage>
</organism>
<evidence type="ECO:0000313" key="2">
    <source>
        <dbReference type="Proteomes" id="UP000678679"/>
    </source>
</evidence>